<protein>
    <submittedName>
        <fullName evidence="3">Uncharacterized protein</fullName>
    </submittedName>
</protein>
<dbReference type="Proteomes" id="UP000239485">
    <property type="component" value="Unassembled WGS sequence"/>
</dbReference>
<dbReference type="NCBIfam" id="NF041681">
    <property type="entry name" value="HGxxPAAW"/>
    <property type="match status" value="1"/>
</dbReference>
<comment type="caution">
    <text evidence="3">The sequence shown here is derived from an EMBL/GenBank/DDBJ whole genome shotgun (WGS) entry which is preliminary data.</text>
</comment>
<dbReference type="AlphaFoldDB" id="A0A2S6IPD7"/>
<feature type="transmembrane region" description="Helical" evidence="2">
    <location>
        <begin position="40"/>
        <end position="62"/>
    </location>
</feature>
<reference evidence="3 4" key="1">
    <citation type="submission" date="2018-02" db="EMBL/GenBank/DDBJ databases">
        <title>Genomic Encyclopedia of Archaeal and Bacterial Type Strains, Phase II (KMG-II): from individual species to whole genera.</title>
        <authorList>
            <person name="Goeker M."/>
        </authorList>
    </citation>
    <scope>NUCLEOTIDE SEQUENCE [LARGE SCALE GENOMIC DNA]</scope>
    <source>
        <strain evidence="3 4">DSM 22857</strain>
    </source>
</reference>
<keyword evidence="2" id="KW-0812">Transmembrane</keyword>
<proteinExistence type="predicted"/>
<gene>
    <name evidence="3" type="ORF">CLV92_105169</name>
</gene>
<evidence type="ECO:0000313" key="3">
    <source>
        <dbReference type="EMBL" id="PPK96068.1"/>
    </source>
</evidence>
<accession>A0A2S6IPD7</accession>
<evidence type="ECO:0000256" key="1">
    <source>
        <dbReference type="SAM" id="MobiDB-lite"/>
    </source>
</evidence>
<dbReference type="RefSeq" id="WP_104432442.1">
    <property type="nucleotide sequence ID" value="NZ_PTJD01000005.1"/>
</dbReference>
<keyword evidence="4" id="KW-1185">Reference proteome</keyword>
<evidence type="ECO:0000313" key="4">
    <source>
        <dbReference type="Proteomes" id="UP000239485"/>
    </source>
</evidence>
<feature type="transmembrane region" description="Helical" evidence="2">
    <location>
        <begin position="68"/>
        <end position="85"/>
    </location>
</feature>
<keyword evidence="2" id="KW-0472">Membrane</keyword>
<dbReference type="EMBL" id="PTJD01000005">
    <property type="protein sequence ID" value="PPK96068.1"/>
    <property type="molecule type" value="Genomic_DNA"/>
</dbReference>
<name>A0A2S6IPD7_9ACTN</name>
<evidence type="ECO:0000256" key="2">
    <source>
        <dbReference type="SAM" id="Phobius"/>
    </source>
</evidence>
<keyword evidence="2" id="KW-1133">Transmembrane helix</keyword>
<feature type="region of interest" description="Disordered" evidence="1">
    <location>
        <begin position="1"/>
        <end position="38"/>
    </location>
</feature>
<sequence length="107" mass="10364">MEQSGGTAGRPVTPAQASRNAQPDGPAEVVDEHGHGSTPAAWSAVGLALLGGLIASLAVVFVNIPMGIVGGVMMLLAPVLGMVLSKMGYGAKGAHGGAAGAHRPGAS</sequence>
<organism evidence="3 4">
    <name type="scientific">Kineococcus xinjiangensis</name>
    <dbReference type="NCBI Taxonomy" id="512762"/>
    <lineage>
        <taxon>Bacteria</taxon>
        <taxon>Bacillati</taxon>
        <taxon>Actinomycetota</taxon>
        <taxon>Actinomycetes</taxon>
        <taxon>Kineosporiales</taxon>
        <taxon>Kineosporiaceae</taxon>
        <taxon>Kineococcus</taxon>
    </lineage>
</organism>